<evidence type="ECO:0008006" key="4">
    <source>
        <dbReference type="Google" id="ProtNLM"/>
    </source>
</evidence>
<feature type="transmembrane region" description="Helical" evidence="1">
    <location>
        <begin position="161"/>
        <end position="178"/>
    </location>
</feature>
<feature type="transmembrane region" description="Helical" evidence="1">
    <location>
        <begin position="385"/>
        <end position="407"/>
    </location>
</feature>
<feature type="transmembrane region" description="Helical" evidence="1">
    <location>
        <begin position="419"/>
        <end position="438"/>
    </location>
</feature>
<feature type="transmembrane region" description="Helical" evidence="1">
    <location>
        <begin position="110"/>
        <end position="128"/>
    </location>
</feature>
<sequence>MDELETSRPRFGPWGWGLIVAAFAAGFWNFPLQVVGRELTHVPGDLVDNRLNLCVLEHGYRYVRGEGERFWDIGTFYPVKGVTAWSDAHIGMLPLYSGLRACGLSPERAFQGWFLIPFALNFAAAVWGARRLGLGPVGAAAAAFVFTYGMPLAAQGGHSQLVPRFLVPPALALLWAWLRDPHRTRPLALCAACAVYQTYISVYIGYLLVLTLAGWVLAALALSRGRWEWRAVLRPGGRVWAARGGAAAAALVAVWPLVDAHRRNGSELPRDHVHTLAPRLPAWITPPGMTEYYSDLAKYTGMGSTMTGAGEEQLFPGVLPLGAVGLCTLLAVVVLCRRWTPGPVTVAAVAALSSVALALLVTKFGPQGETWLYEPLLKIPGASGVRATSRIVLVLLFPAGVALGVLLDRAVRCVERWRFAAAALAALALAVVAADQRLTGATGERSNDWWWARYPLAECVSRRTRVAEAVRAHPNPKLVYAFPAAADRIGAGGPVAMQPDIMLGVQQLGLPTANGWSGRHPVGWGFPSTYSELLAFFKAYGLSDEDLSGLVILGEPAPGPDPAFERAARARHQPVPIPVP</sequence>
<feature type="transmembrane region" description="Helical" evidence="1">
    <location>
        <begin position="134"/>
        <end position="154"/>
    </location>
</feature>
<gene>
    <name evidence="2" type="ORF">R5W23_000775</name>
</gene>
<feature type="transmembrane region" description="Helical" evidence="1">
    <location>
        <begin position="12"/>
        <end position="30"/>
    </location>
</feature>
<feature type="transmembrane region" description="Helical" evidence="1">
    <location>
        <begin position="343"/>
        <end position="365"/>
    </location>
</feature>
<keyword evidence="1" id="KW-1133">Transmembrane helix</keyword>
<keyword evidence="1" id="KW-0812">Transmembrane</keyword>
<evidence type="ECO:0000313" key="2">
    <source>
        <dbReference type="EMBL" id="MDY3558055.1"/>
    </source>
</evidence>
<reference evidence="3" key="1">
    <citation type="journal article" date="2023" name="Mar. Drugs">
        <title>Gemmata algarum, a Novel Planctomycete Isolated from an Algal Mat, Displays Antimicrobial Activity.</title>
        <authorList>
            <person name="Kumar G."/>
            <person name="Kallscheuer N."/>
            <person name="Kashif M."/>
            <person name="Ahamad S."/>
            <person name="Jagadeeshwari U."/>
            <person name="Pannikurungottu S."/>
            <person name="Haufschild T."/>
            <person name="Kabuu M."/>
            <person name="Sasikala C."/>
            <person name="Jogler C."/>
            <person name="Ramana C."/>
        </authorList>
    </citation>
    <scope>NUCLEOTIDE SEQUENCE [LARGE SCALE GENOMIC DNA]</scope>
    <source>
        <strain evidence="3">JC673</strain>
    </source>
</reference>
<evidence type="ECO:0000313" key="3">
    <source>
        <dbReference type="Proteomes" id="UP001272242"/>
    </source>
</evidence>
<keyword evidence="3" id="KW-1185">Reference proteome</keyword>
<organism evidence="2 3">
    <name type="scientific">Gemmata algarum</name>
    <dbReference type="NCBI Taxonomy" id="2975278"/>
    <lineage>
        <taxon>Bacteria</taxon>
        <taxon>Pseudomonadati</taxon>
        <taxon>Planctomycetota</taxon>
        <taxon>Planctomycetia</taxon>
        <taxon>Gemmatales</taxon>
        <taxon>Gemmataceae</taxon>
        <taxon>Gemmata</taxon>
    </lineage>
</organism>
<dbReference type="EMBL" id="JAXBLV010000013">
    <property type="protein sequence ID" value="MDY3558055.1"/>
    <property type="molecule type" value="Genomic_DNA"/>
</dbReference>
<keyword evidence="1" id="KW-0472">Membrane</keyword>
<protein>
    <recommendedName>
        <fullName evidence="4">YfhO family protein</fullName>
    </recommendedName>
</protein>
<feature type="transmembrane region" description="Helical" evidence="1">
    <location>
        <begin position="240"/>
        <end position="258"/>
    </location>
</feature>
<proteinExistence type="predicted"/>
<dbReference type="RefSeq" id="WP_320685028.1">
    <property type="nucleotide sequence ID" value="NZ_JAXBLV010000013.1"/>
</dbReference>
<feature type="transmembrane region" description="Helical" evidence="1">
    <location>
        <begin position="314"/>
        <end position="336"/>
    </location>
</feature>
<comment type="caution">
    <text evidence="2">The sequence shown here is derived from an EMBL/GenBank/DDBJ whole genome shotgun (WGS) entry which is preliminary data.</text>
</comment>
<name>A0ABU5ES76_9BACT</name>
<accession>A0ABU5ES76</accession>
<evidence type="ECO:0000256" key="1">
    <source>
        <dbReference type="SAM" id="Phobius"/>
    </source>
</evidence>
<dbReference type="Proteomes" id="UP001272242">
    <property type="component" value="Unassembled WGS sequence"/>
</dbReference>
<feature type="transmembrane region" description="Helical" evidence="1">
    <location>
        <begin position="198"/>
        <end position="220"/>
    </location>
</feature>